<sequence length="245" mass="28105">MPDPDPLKHKRNRRSDYGCQYLSVDSPIHRMGVAWKLLLGTLLGVAAIAAQKPWSLALVLALDGVYYFSARLTLADLWRDTRYLMVQALIVVGLYTARYGIPEGLWPGLRIALQIFLFFIPGIVFLRTTLASRMMQELSRVIPYRLSFLVYTSLRFVPLFAREIHEIKMTQQLRGARLAPRDLLNPANWRDMFHCLMIPLLVRALKIADEAALSAEARGFGRRNERTHFNPLSLEPATREGEQRR</sequence>
<dbReference type="CDD" id="cd16914">
    <property type="entry name" value="EcfT"/>
    <property type="match status" value="1"/>
</dbReference>
<reference evidence="6 7" key="1">
    <citation type="submission" date="2006-10" db="EMBL/GenBank/DDBJ databases">
        <title>Complete sequence of chromosome of Pelobacter propionicus DSM 2379.</title>
        <authorList>
            <consortium name="US DOE Joint Genome Institute"/>
            <person name="Copeland A."/>
            <person name="Lucas S."/>
            <person name="Lapidus A."/>
            <person name="Barry K."/>
            <person name="Detter J.C."/>
            <person name="Glavina del Rio T."/>
            <person name="Hammon N."/>
            <person name="Israni S."/>
            <person name="Dalin E."/>
            <person name="Tice H."/>
            <person name="Pitluck S."/>
            <person name="Saunders E."/>
            <person name="Brettin T."/>
            <person name="Bruce D."/>
            <person name="Han C."/>
            <person name="Tapia R."/>
            <person name="Schmutz J."/>
            <person name="Larimer F."/>
            <person name="Land M."/>
            <person name="Hauser L."/>
            <person name="Kyrpides N."/>
            <person name="Kim E."/>
            <person name="Lovley D."/>
            <person name="Richardson P."/>
        </authorList>
    </citation>
    <scope>NUCLEOTIDE SEQUENCE [LARGE SCALE GENOMIC DNA]</scope>
    <source>
        <strain evidence="7">DSM 2379 / NBRC 103807 / OttBd1</strain>
    </source>
</reference>
<name>A1AP84_PELPD</name>
<gene>
    <name evidence="6" type="ordered locus">Ppro_1539</name>
</gene>
<protein>
    <submittedName>
        <fullName evidence="6">Cobalt transport protein</fullName>
    </submittedName>
</protein>
<dbReference type="Pfam" id="PF02361">
    <property type="entry name" value="CbiQ"/>
    <property type="match status" value="1"/>
</dbReference>
<dbReference type="GO" id="GO:0005886">
    <property type="term" value="C:plasma membrane"/>
    <property type="evidence" value="ECO:0007669"/>
    <property type="project" value="UniProtKB-ARBA"/>
</dbReference>
<dbReference type="InterPro" id="IPR003339">
    <property type="entry name" value="ABC/ECF_trnsptr_transmembrane"/>
</dbReference>
<proteinExistence type="predicted"/>
<evidence type="ECO:0000256" key="5">
    <source>
        <dbReference type="SAM" id="Phobius"/>
    </source>
</evidence>
<evidence type="ECO:0000256" key="4">
    <source>
        <dbReference type="ARBA" id="ARBA00023136"/>
    </source>
</evidence>
<dbReference type="AlphaFoldDB" id="A1AP84"/>
<keyword evidence="2 5" id="KW-0812">Transmembrane</keyword>
<keyword evidence="3 5" id="KW-1133">Transmembrane helix</keyword>
<dbReference type="RefSeq" id="WP_011735444.1">
    <property type="nucleotide sequence ID" value="NC_008609.1"/>
</dbReference>
<dbReference type="EMBL" id="CP000482">
    <property type="protein sequence ID" value="ABK99154.1"/>
    <property type="molecule type" value="Genomic_DNA"/>
</dbReference>
<keyword evidence="4 5" id="KW-0472">Membrane</keyword>
<dbReference type="KEGG" id="ppd:Ppro_1539"/>
<evidence type="ECO:0000256" key="2">
    <source>
        <dbReference type="ARBA" id="ARBA00022692"/>
    </source>
</evidence>
<dbReference type="PANTHER" id="PTHR33514:SF13">
    <property type="entry name" value="PROTEIN ABCI12, CHLOROPLASTIC"/>
    <property type="match status" value="1"/>
</dbReference>
<dbReference type="Proteomes" id="UP000006732">
    <property type="component" value="Chromosome"/>
</dbReference>
<evidence type="ECO:0000313" key="7">
    <source>
        <dbReference type="Proteomes" id="UP000006732"/>
    </source>
</evidence>
<evidence type="ECO:0000313" key="6">
    <source>
        <dbReference type="EMBL" id="ABK99154.1"/>
    </source>
</evidence>
<evidence type="ECO:0000256" key="3">
    <source>
        <dbReference type="ARBA" id="ARBA00022989"/>
    </source>
</evidence>
<dbReference type="PANTHER" id="PTHR33514">
    <property type="entry name" value="PROTEIN ABCI12, CHLOROPLASTIC"/>
    <property type="match status" value="1"/>
</dbReference>
<keyword evidence="7" id="KW-1185">Reference proteome</keyword>
<comment type="subcellular location">
    <subcellularLocation>
        <location evidence="1">Membrane</location>
        <topology evidence="1">Multi-pass membrane protein</topology>
    </subcellularLocation>
</comment>
<organism evidence="6 7">
    <name type="scientific">Pelobacter propionicus (strain DSM 2379 / NBRC 103807 / OttBd1)</name>
    <dbReference type="NCBI Taxonomy" id="338966"/>
    <lineage>
        <taxon>Bacteria</taxon>
        <taxon>Pseudomonadati</taxon>
        <taxon>Thermodesulfobacteriota</taxon>
        <taxon>Desulfuromonadia</taxon>
        <taxon>Desulfuromonadales</taxon>
        <taxon>Desulfuromonadaceae</taxon>
        <taxon>Pelobacter</taxon>
    </lineage>
</organism>
<dbReference type="HOGENOM" id="CLU_099017_0_0_7"/>
<feature type="transmembrane region" description="Helical" evidence="5">
    <location>
        <begin position="81"/>
        <end position="99"/>
    </location>
</feature>
<accession>A1AP84</accession>
<feature type="transmembrane region" description="Helical" evidence="5">
    <location>
        <begin position="111"/>
        <end position="130"/>
    </location>
</feature>
<evidence type="ECO:0000256" key="1">
    <source>
        <dbReference type="ARBA" id="ARBA00004141"/>
    </source>
</evidence>
<dbReference type="eggNOG" id="COG0619">
    <property type="taxonomic scope" value="Bacteria"/>
</dbReference>
<dbReference type="STRING" id="338966.Ppro_1539"/>